<name>A0A919Q515_9MICO</name>
<dbReference type="InterPro" id="IPR020781">
    <property type="entry name" value="ATPase_OSCP/d_CS"/>
</dbReference>
<evidence type="ECO:0000256" key="4">
    <source>
        <dbReference type="ARBA" id="ARBA00023065"/>
    </source>
</evidence>
<dbReference type="PROSITE" id="PS00389">
    <property type="entry name" value="ATPASE_DELTA"/>
    <property type="match status" value="1"/>
</dbReference>
<evidence type="ECO:0000256" key="5">
    <source>
        <dbReference type="ARBA" id="ARBA00023136"/>
    </source>
</evidence>
<dbReference type="AlphaFoldDB" id="A0A919Q515"/>
<comment type="similarity">
    <text evidence="8">Belongs to the ATPase delta chain family.</text>
</comment>
<dbReference type="InterPro" id="IPR000711">
    <property type="entry name" value="ATPase_OSCP/dsu"/>
</dbReference>
<reference evidence="9" key="1">
    <citation type="submission" date="2021-01" db="EMBL/GenBank/DDBJ databases">
        <title>Whole genome shotgun sequence of Demequina activiva NBRC 110675.</title>
        <authorList>
            <person name="Komaki H."/>
            <person name="Tamura T."/>
        </authorList>
    </citation>
    <scope>NUCLEOTIDE SEQUENCE</scope>
    <source>
        <strain evidence="9">NBRC 110675</strain>
    </source>
</reference>
<keyword evidence="5 8" id="KW-0472">Membrane</keyword>
<dbReference type="GO" id="GO:0045259">
    <property type="term" value="C:proton-transporting ATP synthase complex"/>
    <property type="evidence" value="ECO:0007669"/>
    <property type="project" value="UniProtKB-KW"/>
</dbReference>
<dbReference type="Pfam" id="PF00213">
    <property type="entry name" value="OSCP"/>
    <property type="match status" value="1"/>
</dbReference>
<dbReference type="RefSeq" id="WP_203656645.1">
    <property type="nucleotide sequence ID" value="NZ_BONR01000004.1"/>
</dbReference>
<comment type="function">
    <text evidence="8">This protein is part of the stalk that links CF(0) to CF(1). It either transmits conformational changes from CF(0) to CF(1) or is implicated in proton conduction.</text>
</comment>
<proteinExistence type="inferred from homology"/>
<keyword evidence="7 8" id="KW-0066">ATP synthesis</keyword>
<keyword evidence="3 8" id="KW-0375">Hydrogen ion transport</keyword>
<evidence type="ECO:0000313" key="10">
    <source>
        <dbReference type="Proteomes" id="UP000652354"/>
    </source>
</evidence>
<dbReference type="Gene3D" id="1.10.520.20">
    <property type="entry name" value="N-terminal domain of the delta subunit of the F1F0-ATP synthase"/>
    <property type="match status" value="1"/>
</dbReference>
<keyword evidence="6 8" id="KW-0139">CF(1)</keyword>
<evidence type="ECO:0000256" key="8">
    <source>
        <dbReference type="HAMAP-Rule" id="MF_01416"/>
    </source>
</evidence>
<sequence length="270" mass="28810">MRGTSQASHDAVMREFDAVATAAGKDGITIAEHLFAVVDALDSSGSLRRALTDPARPGTDKATLVRQLFGSFDSRAVDAVASFANQRWSAEADLAESIDDAGELALFAYAENAGTLDAVEEELFRVERLLSAERDLLVAMSNRSATKQQRLALLEGTLGGKLHPVSQALLTRVVGVPRGQRLIPALHSLLDTAAARRGRSVANVTAAVELSAKQRTRLASILEQAYGREMQINVAVDPAVLGGIRVQVGSEVVDSTVLSRLDEARRRLVG</sequence>
<dbReference type="GO" id="GO:0005886">
    <property type="term" value="C:plasma membrane"/>
    <property type="evidence" value="ECO:0007669"/>
    <property type="project" value="UniProtKB-SubCell"/>
</dbReference>
<protein>
    <recommendedName>
        <fullName evidence="8">ATP synthase subunit delta</fullName>
    </recommendedName>
    <alternativeName>
        <fullName evidence="8">ATP synthase F(1) sector subunit delta</fullName>
    </alternativeName>
    <alternativeName>
        <fullName evidence="8">F-type ATPase subunit delta</fullName>
        <shortName evidence="8">F-ATPase subunit delta</shortName>
    </alternativeName>
</protein>
<evidence type="ECO:0000256" key="3">
    <source>
        <dbReference type="ARBA" id="ARBA00022781"/>
    </source>
</evidence>
<gene>
    <name evidence="8 9" type="primary">atpH</name>
    <name evidence="9" type="ORF">Dac01nite_20590</name>
</gene>
<keyword evidence="8" id="KW-1003">Cell membrane</keyword>
<comment type="caution">
    <text evidence="9">The sequence shown here is derived from an EMBL/GenBank/DDBJ whole genome shotgun (WGS) entry which is preliminary data.</text>
</comment>
<dbReference type="PRINTS" id="PR00125">
    <property type="entry name" value="ATPASEDELTA"/>
</dbReference>
<keyword evidence="2 8" id="KW-0813">Transport</keyword>
<dbReference type="SUPFAM" id="SSF47928">
    <property type="entry name" value="N-terminal domain of the delta subunit of the F1F0-ATP synthase"/>
    <property type="match status" value="1"/>
</dbReference>
<dbReference type="Proteomes" id="UP000652354">
    <property type="component" value="Unassembled WGS sequence"/>
</dbReference>
<keyword evidence="4 8" id="KW-0406">Ion transport</keyword>
<comment type="function">
    <text evidence="8">F(1)F(0) ATP synthase produces ATP from ADP in the presence of a proton or sodium gradient. F-type ATPases consist of two structural domains, F(1) containing the extramembraneous catalytic core and F(0) containing the membrane proton channel, linked together by a central stalk and a peripheral stalk. During catalysis, ATP synthesis in the catalytic domain of F(1) is coupled via a rotary mechanism of the central stalk subunits to proton translocation.</text>
</comment>
<evidence type="ECO:0000256" key="2">
    <source>
        <dbReference type="ARBA" id="ARBA00022448"/>
    </source>
</evidence>
<dbReference type="NCBIfam" id="NF009967">
    <property type="entry name" value="PRK13430.1"/>
    <property type="match status" value="1"/>
</dbReference>
<dbReference type="EMBL" id="BONR01000004">
    <property type="protein sequence ID" value="GIG55307.1"/>
    <property type="molecule type" value="Genomic_DNA"/>
</dbReference>
<comment type="subcellular location">
    <subcellularLocation>
        <location evidence="8">Cell membrane</location>
        <topology evidence="8">Peripheral membrane protein</topology>
    </subcellularLocation>
    <subcellularLocation>
        <location evidence="1">Membrane</location>
    </subcellularLocation>
</comment>
<evidence type="ECO:0000256" key="1">
    <source>
        <dbReference type="ARBA" id="ARBA00004370"/>
    </source>
</evidence>
<evidence type="ECO:0000313" key="9">
    <source>
        <dbReference type="EMBL" id="GIG55307.1"/>
    </source>
</evidence>
<accession>A0A919Q515</accession>
<evidence type="ECO:0000256" key="6">
    <source>
        <dbReference type="ARBA" id="ARBA00023196"/>
    </source>
</evidence>
<dbReference type="GO" id="GO:0046933">
    <property type="term" value="F:proton-transporting ATP synthase activity, rotational mechanism"/>
    <property type="evidence" value="ECO:0007669"/>
    <property type="project" value="UniProtKB-UniRule"/>
</dbReference>
<evidence type="ECO:0000256" key="7">
    <source>
        <dbReference type="ARBA" id="ARBA00023310"/>
    </source>
</evidence>
<dbReference type="InterPro" id="IPR026015">
    <property type="entry name" value="ATP_synth_OSCP/delta_N_sf"/>
</dbReference>
<organism evidence="9 10">
    <name type="scientific">Demequina activiva</name>
    <dbReference type="NCBI Taxonomy" id="1582364"/>
    <lineage>
        <taxon>Bacteria</taxon>
        <taxon>Bacillati</taxon>
        <taxon>Actinomycetota</taxon>
        <taxon>Actinomycetes</taxon>
        <taxon>Micrococcales</taxon>
        <taxon>Demequinaceae</taxon>
        <taxon>Demequina</taxon>
    </lineage>
</organism>
<dbReference type="PANTHER" id="PTHR11910">
    <property type="entry name" value="ATP SYNTHASE DELTA CHAIN"/>
    <property type="match status" value="1"/>
</dbReference>
<keyword evidence="10" id="KW-1185">Reference proteome</keyword>
<dbReference type="HAMAP" id="MF_01416">
    <property type="entry name" value="ATP_synth_delta_bact"/>
    <property type="match status" value="1"/>
</dbReference>
<dbReference type="NCBIfam" id="TIGR01145">
    <property type="entry name" value="ATP_synt_delta"/>
    <property type="match status" value="1"/>
</dbReference>